<dbReference type="EC" id="2.7.11.1" evidence="4"/>
<protein>
    <recommendedName>
        <fullName evidence="4">non-specific serine/threonine protein kinase</fullName>
        <ecNumber evidence="4">2.7.11.1</ecNumber>
    </recommendedName>
</protein>
<name>A0ABD1HRQ3_SALDI</name>
<dbReference type="SMART" id="SM00220">
    <property type="entry name" value="S_TKc"/>
    <property type="match status" value="1"/>
</dbReference>
<keyword evidence="14 21" id="KW-1133">Transmembrane helix</keyword>
<evidence type="ECO:0000256" key="2">
    <source>
        <dbReference type="ARBA" id="ARBA00004479"/>
    </source>
</evidence>
<evidence type="ECO:0000256" key="21">
    <source>
        <dbReference type="SAM" id="Phobius"/>
    </source>
</evidence>
<dbReference type="SUPFAM" id="SSF56112">
    <property type="entry name" value="Protein kinase-like (PK-like)"/>
    <property type="match status" value="1"/>
</dbReference>
<evidence type="ECO:0000256" key="16">
    <source>
        <dbReference type="ARBA" id="ARBA00023170"/>
    </source>
</evidence>
<dbReference type="FunFam" id="3.80.10.10:FF:000385">
    <property type="entry name" value="Leucine-rich repeat family protein"/>
    <property type="match status" value="1"/>
</dbReference>
<evidence type="ECO:0000256" key="12">
    <source>
        <dbReference type="ARBA" id="ARBA00022777"/>
    </source>
</evidence>
<evidence type="ECO:0000256" key="8">
    <source>
        <dbReference type="ARBA" id="ARBA00022692"/>
    </source>
</evidence>
<comment type="catalytic activity">
    <reaction evidence="18">
        <text>L-threonyl-[protein] + ATP = O-phospho-L-threonyl-[protein] + ADP + H(+)</text>
        <dbReference type="Rhea" id="RHEA:46608"/>
        <dbReference type="Rhea" id="RHEA-COMP:11060"/>
        <dbReference type="Rhea" id="RHEA-COMP:11605"/>
        <dbReference type="ChEBI" id="CHEBI:15378"/>
        <dbReference type="ChEBI" id="CHEBI:30013"/>
        <dbReference type="ChEBI" id="CHEBI:30616"/>
        <dbReference type="ChEBI" id="CHEBI:61977"/>
        <dbReference type="ChEBI" id="CHEBI:456216"/>
        <dbReference type="EC" id="2.7.11.1"/>
    </reaction>
</comment>
<dbReference type="PROSITE" id="PS00108">
    <property type="entry name" value="PROTEIN_KINASE_ST"/>
    <property type="match status" value="1"/>
</dbReference>
<dbReference type="Pfam" id="PF23598">
    <property type="entry name" value="LRR_14"/>
    <property type="match status" value="1"/>
</dbReference>
<feature type="signal peptide" evidence="22">
    <location>
        <begin position="1"/>
        <end position="18"/>
    </location>
</feature>
<evidence type="ECO:0000313" key="24">
    <source>
        <dbReference type="EMBL" id="KAL1557726.1"/>
    </source>
</evidence>
<dbReference type="EMBL" id="JBEAFC010000004">
    <property type="protein sequence ID" value="KAL1557726.1"/>
    <property type="molecule type" value="Genomic_DNA"/>
</dbReference>
<keyword evidence="9 22" id="KW-0732">Signal</keyword>
<evidence type="ECO:0000256" key="7">
    <source>
        <dbReference type="ARBA" id="ARBA00022679"/>
    </source>
</evidence>
<keyword evidence="11 20" id="KW-0547">Nucleotide-binding</keyword>
<feature type="transmembrane region" description="Helical" evidence="21">
    <location>
        <begin position="777"/>
        <end position="800"/>
    </location>
</feature>
<evidence type="ECO:0000256" key="14">
    <source>
        <dbReference type="ARBA" id="ARBA00022989"/>
    </source>
</evidence>
<keyword evidence="25" id="KW-1185">Reference proteome</keyword>
<keyword evidence="5" id="KW-0723">Serine/threonine-protein kinase</keyword>
<dbReference type="InterPro" id="IPR008271">
    <property type="entry name" value="Ser/Thr_kinase_AS"/>
</dbReference>
<dbReference type="InterPro" id="IPR003591">
    <property type="entry name" value="Leu-rich_rpt_typical-subtyp"/>
</dbReference>
<keyword evidence="15 21" id="KW-0472">Membrane</keyword>
<dbReference type="InterPro" id="IPR011009">
    <property type="entry name" value="Kinase-like_dom_sf"/>
</dbReference>
<keyword evidence="8 21" id="KW-0812">Transmembrane</keyword>
<dbReference type="GO" id="GO:0005886">
    <property type="term" value="C:plasma membrane"/>
    <property type="evidence" value="ECO:0007669"/>
    <property type="project" value="UniProtKB-SubCell"/>
</dbReference>
<keyword evidence="12" id="KW-0418">Kinase</keyword>
<evidence type="ECO:0000256" key="18">
    <source>
        <dbReference type="ARBA" id="ARBA00047899"/>
    </source>
</evidence>
<evidence type="ECO:0000256" key="13">
    <source>
        <dbReference type="ARBA" id="ARBA00022840"/>
    </source>
</evidence>
<reference evidence="24 25" key="1">
    <citation type="submission" date="2024-06" db="EMBL/GenBank/DDBJ databases">
        <title>A chromosome level genome sequence of Diviner's sage (Salvia divinorum).</title>
        <authorList>
            <person name="Ford S.A."/>
            <person name="Ro D.-K."/>
            <person name="Ness R.W."/>
            <person name="Phillips M.A."/>
        </authorList>
    </citation>
    <scope>NUCLEOTIDE SEQUENCE [LARGE SCALE GENOMIC DNA]</scope>
    <source>
        <strain evidence="24">SAF-2024a</strain>
        <tissue evidence="24">Leaf</tissue>
    </source>
</reference>
<dbReference type="SUPFAM" id="SSF52058">
    <property type="entry name" value="L domain-like"/>
    <property type="match status" value="3"/>
</dbReference>
<dbReference type="GO" id="GO:0051707">
    <property type="term" value="P:response to other organism"/>
    <property type="evidence" value="ECO:0007669"/>
    <property type="project" value="UniProtKB-ARBA"/>
</dbReference>
<dbReference type="AlphaFoldDB" id="A0ABD1HRQ3"/>
<evidence type="ECO:0000256" key="4">
    <source>
        <dbReference type="ARBA" id="ARBA00012513"/>
    </source>
</evidence>
<sequence>MFIMFLGYVLFLVPLPSASQPQAAPQLLRFRDSLPEASKSLLQWNQTTSASAHCSWPGVSCYTNETDFRVEKLELKGFGLTGVLEDSYSFLCGVPDLVLVDLSSNNFSGSIPIVLGNCSQIISVNLNNNHLSGPIPPDVFKPGKLLALGLGENKLSGTIPPEVGQCKRLEYLELNASSLSGEVPSELFSIQNLKYLYLNENKFNGTLPDLPSRCSLLELLLLNNSFHGPLPPSISNCRDLRFLDASFNELRGVLEQGIFAGLMQLDELALARNNFEGQIPMSVWSLRNLTSLKLFGNKFNGSIPEDFRRCVKLTHLDLSENGLTGPIPDSVSYLRNLRIMNLYKNRLSGHIPPGIGNCTPLTDVVLRENNISGVIPPEICGLRNLEFLMLSHNKIEGPIPDCIGSLISLQVFSVFNNSMTGRVPPGITKLTNLTTLNLSVNNLDGVIPSDLGKNLVPGLDFLDLTGNQFTGELPLAACSANRLRRFTLGDNKFVGGFPTEIIKCKSLIRLFLYNNSLQGSIPNEMINSSSIEYFNIRGNMFEGSIPTVLGSWSNLSSVDLSDNKFSGSIPKEFGALQNLVEMNISSNRLTGKIPPELSRCPKIDILDLSKNELKGGVPSEILSSSSLSIIQFQDNKLTGMIPNTSASGQKLRVLQLGDNLLEGHFPCSLNTDLKSLNLSRNKLSGEIPRCIGNLKVLEILDISSNDFSGKIPSVANNMGSLQFLNISYNQLSGQIPDAWAKPLEHPGTSEGNPSLCLASINSGSCRSHKKAHLKGSALAGIITGSFFLTACLLAAIYVLVTRFWHRTPSTPEQSLLHHQSSYEDLPEDLKFVDILRGTEGWSDKYVIGRGKHGTVYRAQSMKSKKHWAIKKVDLTKAKSNTEMRILNLVRHRNILRMGGYSIRNGYGYIVTEYMPEGTLYHLLHKRLPRVALTWEQRSRIALGIAQGLTYLHHDCVPQIIHRDIKSDNVLLDSKFEPKIADFGTAKLDSDVDEDETVSTIVGTLGYIAPENAYSSRLTDKCDVYSYGIILLELLCRKLPVDPSFDEGFDIVSWVRTTLHGYNHHLGFLDEEIMHWEREDQQEALEMVDLALKCTEMVPDIRPSMRDVVSSLLKFQRKFDVNVRIHSTPQQID</sequence>
<evidence type="ECO:0000256" key="17">
    <source>
        <dbReference type="ARBA" id="ARBA00023180"/>
    </source>
</evidence>
<dbReference type="PANTHER" id="PTHR48053">
    <property type="entry name" value="LEUCINE RICH REPEAT FAMILY PROTEIN, EXPRESSED"/>
    <property type="match status" value="1"/>
</dbReference>
<evidence type="ECO:0000259" key="23">
    <source>
        <dbReference type="PROSITE" id="PS50011"/>
    </source>
</evidence>
<dbReference type="PANTHER" id="PTHR48053:SF160">
    <property type="entry name" value="PROTEIN KINASE DOMAIN-CONTAINING PROTEIN"/>
    <property type="match status" value="1"/>
</dbReference>
<evidence type="ECO:0000256" key="11">
    <source>
        <dbReference type="ARBA" id="ARBA00022741"/>
    </source>
</evidence>
<accession>A0ABD1HRQ3</accession>
<dbReference type="InterPro" id="IPR013210">
    <property type="entry name" value="LRR_N_plant-typ"/>
</dbReference>
<evidence type="ECO:0000256" key="22">
    <source>
        <dbReference type="SAM" id="SignalP"/>
    </source>
</evidence>
<evidence type="ECO:0000256" key="5">
    <source>
        <dbReference type="ARBA" id="ARBA00022527"/>
    </source>
</evidence>
<dbReference type="Gene3D" id="3.80.10.10">
    <property type="entry name" value="Ribonuclease Inhibitor"/>
    <property type="match status" value="5"/>
</dbReference>
<dbReference type="Gene3D" id="3.30.200.20">
    <property type="entry name" value="Phosphorylase Kinase, domain 1"/>
    <property type="match status" value="1"/>
</dbReference>
<dbReference type="InterPro" id="IPR001611">
    <property type="entry name" value="Leu-rich_rpt"/>
</dbReference>
<comment type="similarity">
    <text evidence="3">Belongs to the protein kinase superfamily. Ser/Thr protein kinase family.</text>
</comment>
<dbReference type="Pfam" id="PF00069">
    <property type="entry name" value="Pkinase"/>
    <property type="match status" value="1"/>
</dbReference>
<evidence type="ECO:0000256" key="9">
    <source>
        <dbReference type="ARBA" id="ARBA00022729"/>
    </source>
</evidence>
<dbReference type="InterPro" id="IPR051716">
    <property type="entry name" value="Plant_RL_S/T_kinase"/>
</dbReference>
<dbReference type="Pfam" id="PF00560">
    <property type="entry name" value="LRR_1"/>
    <property type="match status" value="3"/>
</dbReference>
<evidence type="ECO:0000256" key="6">
    <source>
        <dbReference type="ARBA" id="ARBA00022614"/>
    </source>
</evidence>
<dbReference type="SMART" id="SM00369">
    <property type="entry name" value="LRR_TYP"/>
    <property type="match status" value="8"/>
</dbReference>
<dbReference type="Pfam" id="PF13855">
    <property type="entry name" value="LRR_8"/>
    <property type="match status" value="2"/>
</dbReference>
<feature type="chain" id="PRO_5044858789" description="non-specific serine/threonine protein kinase" evidence="22">
    <location>
        <begin position="19"/>
        <end position="1132"/>
    </location>
</feature>
<gene>
    <name evidence="24" type="ORF">AAHA92_08273</name>
</gene>
<dbReference type="PROSITE" id="PS00107">
    <property type="entry name" value="PROTEIN_KINASE_ATP"/>
    <property type="match status" value="1"/>
</dbReference>
<evidence type="ECO:0000256" key="10">
    <source>
        <dbReference type="ARBA" id="ARBA00022737"/>
    </source>
</evidence>
<comment type="subcellular location">
    <subcellularLocation>
        <location evidence="1">Cell membrane</location>
    </subcellularLocation>
    <subcellularLocation>
        <location evidence="2">Membrane</location>
        <topology evidence="2">Single-pass type I membrane protein</topology>
    </subcellularLocation>
</comment>
<dbReference type="GO" id="GO:0006952">
    <property type="term" value="P:defense response"/>
    <property type="evidence" value="ECO:0007669"/>
    <property type="project" value="UniProtKB-ARBA"/>
</dbReference>
<dbReference type="PROSITE" id="PS50011">
    <property type="entry name" value="PROTEIN_KINASE_DOM"/>
    <property type="match status" value="1"/>
</dbReference>
<keyword evidence="13 20" id="KW-0067">ATP-binding</keyword>
<keyword evidence="10" id="KW-0677">Repeat</keyword>
<dbReference type="Gene3D" id="1.10.510.10">
    <property type="entry name" value="Transferase(Phosphotransferase) domain 1"/>
    <property type="match status" value="1"/>
</dbReference>
<dbReference type="FunFam" id="1.10.510.10:FF:000569">
    <property type="entry name" value="Serine/threonine-protein kinase-like protein CCR4"/>
    <property type="match status" value="1"/>
</dbReference>
<dbReference type="FunFam" id="3.80.10.10:FF:000041">
    <property type="entry name" value="LRR receptor-like serine/threonine-protein kinase ERECTA"/>
    <property type="match status" value="1"/>
</dbReference>
<dbReference type="InterPro" id="IPR000719">
    <property type="entry name" value="Prot_kinase_dom"/>
</dbReference>
<evidence type="ECO:0000256" key="3">
    <source>
        <dbReference type="ARBA" id="ARBA00008684"/>
    </source>
</evidence>
<feature type="binding site" evidence="20">
    <location>
        <position position="871"/>
    </location>
    <ligand>
        <name>ATP</name>
        <dbReference type="ChEBI" id="CHEBI:30616"/>
    </ligand>
</feature>
<dbReference type="GO" id="GO:0005524">
    <property type="term" value="F:ATP binding"/>
    <property type="evidence" value="ECO:0007669"/>
    <property type="project" value="UniProtKB-UniRule"/>
</dbReference>
<dbReference type="Pfam" id="PF08263">
    <property type="entry name" value="LRRNT_2"/>
    <property type="match status" value="1"/>
</dbReference>
<keyword evidence="17" id="KW-0325">Glycoprotein</keyword>
<proteinExistence type="inferred from homology"/>
<keyword evidence="6" id="KW-0433">Leucine-rich repeat</keyword>
<comment type="catalytic activity">
    <reaction evidence="19">
        <text>L-seryl-[protein] + ATP = O-phospho-L-seryl-[protein] + ADP + H(+)</text>
        <dbReference type="Rhea" id="RHEA:17989"/>
        <dbReference type="Rhea" id="RHEA-COMP:9863"/>
        <dbReference type="Rhea" id="RHEA-COMP:11604"/>
        <dbReference type="ChEBI" id="CHEBI:15378"/>
        <dbReference type="ChEBI" id="CHEBI:29999"/>
        <dbReference type="ChEBI" id="CHEBI:30616"/>
        <dbReference type="ChEBI" id="CHEBI:83421"/>
        <dbReference type="ChEBI" id="CHEBI:456216"/>
        <dbReference type="EC" id="2.7.11.1"/>
    </reaction>
</comment>
<dbReference type="InterPro" id="IPR017441">
    <property type="entry name" value="Protein_kinase_ATP_BS"/>
</dbReference>
<dbReference type="InterPro" id="IPR032675">
    <property type="entry name" value="LRR_dom_sf"/>
</dbReference>
<organism evidence="24 25">
    <name type="scientific">Salvia divinorum</name>
    <name type="common">Maria pastora</name>
    <name type="synonym">Diviner's sage</name>
    <dbReference type="NCBI Taxonomy" id="28513"/>
    <lineage>
        <taxon>Eukaryota</taxon>
        <taxon>Viridiplantae</taxon>
        <taxon>Streptophyta</taxon>
        <taxon>Embryophyta</taxon>
        <taxon>Tracheophyta</taxon>
        <taxon>Spermatophyta</taxon>
        <taxon>Magnoliopsida</taxon>
        <taxon>eudicotyledons</taxon>
        <taxon>Gunneridae</taxon>
        <taxon>Pentapetalae</taxon>
        <taxon>asterids</taxon>
        <taxon>lamiids</taxon>
        <taxon>Lamiales</taxon>
        <taxon>Lamiaceae</taxon>
        <taxon>Nepetoideae</taxon>
        <taxon>Mentheae</taxon>
        <taxon>Salviinae</taxon>
        <taxon>Salvia</taxon>
        <taxon>Salvia subgen. Calosphace</taxon>
    </lineage>
</organism>
<dbReference type="InterPro" id="IPR055414">
    <property type="entry name" value="LRR_R13L4/SHOC2-like"/>
</dbReference>
<dbReference type="Proteomes" id="UP001567538">
    <property type="component" value="Unassembled WGS sequence"/>
</dbReference>
<feature type="domain" description="Protein kinase" evidence="23">
    <location>
        <begin position="841"/>
        <end position="1118"/>
    </location>
</feature>
<dbReference type="FunFam" id="3.80.10.10:FF:000095">
    <property type="entry name" value="LRR receptor-like serine/threonine-protein kinase GSO1"/>
    <property type="match status" value="1"/>
</dbReference>
<keyword evidence="16" id="KW-0675">Receptor</keyword>
<evidence type="ECO:0000256" key="19">
    <source>
        <dbReference type="ARBA" id="ARBA00048679"/>
    </source>
</evidence>
<evidence type="ECO:0000256" key="15">
    <source>
        <dbReference type="ARBA" id="ARBA00023136"/>
    </source>
</evidence>
<evidence type="ECO:0000256" key="20">
    <source>
        <dbReference type="PROSITE-ProRule" id="PRU10141"/>
    </source>
</evidence>
<evidence type="ECO:0000256" key="1">
    <source>
        <dbReference type="ARBA" id="ARBA00004236"/>
    </source>
</evidence>
<comment type="caution">
    <text evidence="24">The sequence shown here is derived from an EMBL/GenBank/DDBJ whole genome shotgun (WGS) entry which is preliminary data.</text>
</comment>
<keyword evidence="7" id="KW-0808">Transferase</keyword>
<dbReference type="GO" id="GO:0004674">
    <property type="term" value="F:protein serine/threonine kinase activity"/>
    <property type="evidence" value="ECO:0007669"/>
    <property type="project" value="UniProtKB-KW"/>
</dbReference>
<evidence type="ECO:0000313" key="25">
    <source>
        <dbReference type="Proteomes" id="UP001567538"/>
    </source>
</evidence>